<name>A0ABD5XQH6_9EURY</name>
<accession>A0ABD5XQH6</accession>
<feature type="region of interest" description="Disordered" evidence="1">
    <location>
        <begin position="35"/>
        <end position="58"/>
    </location>
</feature>
<keyword evidence="3" id="KW-1185">Reference proteome</keyword>
<protein>
    <submittedName>
        <fullName evidence="2">Uncharacterized protein</fullName>
    </submittedName>
</protein>
<dbReference type="Proteomes" id="UP001596368">
    <property type="component" value="Unassembled WGS sequence"/>
</dbReference>
<dbReference type="AlphaFoldDB" id="A0ABD5XQH6"/>
<evidence type="ECO:0000313" key="2">
    <source>
        <dbReference type="EMBL" id="MFC7135748.1"/>
    </source>
</evidence>
<sequence length="58" mass="5687">MSQESPTGGEPFGRADAAAVASTHADALGALADALDGDGAPVTRGRRASGGRCSRVMS</sequence>
<comment type="caution">
    <text evidence="2">The sequence shown here is derived from an EMBL/GenBank/DDBJ whole genome shotgun (WGS) entry which is preliminary data.</text>
</comment>
<organism evidence="2 3">
    <name type="scientific">Halobaculum litoreum</name>
    <dbReference type="NCBI Taxonomy" id="3031998"/>
    <lineage>
        <taxon>Archaea</taxon>
        <taxon>Methanobacteriati</taxon>
        <taxon>Methanobacteriota</taxon>
        <taxon>Stenosarchaea group</taxon>
        <taxon>Halobacteria</taxon>
        <taxon>Halobacteriales</taxon>
        <taxon>Haloferacaceae</taxon>
        <taxon>Halobaculum</taxon>
    </lineage>
</organism>
<gene>
    <name evidence="2" type="ORF">ACFQRB_02345</name>
</gene>
<reference evidence="2 3" key="1">
    <citation type="journal article" date="2019" name="Int. J. Syst. Evol. Microbiol.">
        <title>The Global Catalogue of Microorganisms (GCM) 10K type strain sequencing project: providing services to taxonomists for standard genome sequencing and annotation.</title>
        <authorList>
            <consortium name="The Broad Institute Genomics Platform"/>
            <consortium name="The Broad Institute Genome Sequencing Center for Infectious Disease"/>
            <person name="Wu L."/>
            <person name="Ma J."/>
        </authorList>
    </citation>
    <scope>NUCLEOTIDE SEQUENCE [LARGE SCALE GENOMIC DNA]</scope>
    <source>
        <strain evidence="2 3">DT92</strain>
    </source>
</reference>
<dbReference type="EMBL" id="JBHSZG010000001">
    <property type="protein sequence ID" value="MFC7135748.1"/>
    <property type="molecule type" value="Genomic_DNA"/>
</dbReference>
<dbReference type="RefSeq" id="WP_284012885.1">
    <property type="nucleotide sequence ID" value="NZ_CP126156.1"/>
</dbReference>
<proteinExistence type="predicted"/>
<dbReference type="GeneID" id="81122935"/>
<evidence type="ECO:0000313" key="3">
    <source>
        <dbReference type="Proteomes" id="UP001596368"/>
    </source>
</evidence>
<evidence type="ECO:0000256" key="1">
    <source>
        <dbReference type="SAM" id="MobiDB-lite"/>
    </source>
</evidence>